<name>A0A852WHB1_9MICO</name>
<gene>
    <name evidence="1" type="ORF">BJ986_003120</name>
</gene>
<dbReference type="RefSeq" id="WP_179423195.1">
    <property type="nucleotide sequence ID" value="NZ_JACCAB010000001.1"/>
</dbReference>
<accession>A0A852WHB1</accession>
<organism evidence="1 2">
    <name type="scientific">Pedococcus badiiscoriae</name>
    <dbReference type="NCBI Taxonomy" id="642776"/>
    <lineage>
        <taxon>Bacteria</taxon>
        <taxon>Bacillati</taxon>
        <taxon>Actinomycetota</taxon>
        <taxon>Actinomycetes</taxon>
        <taxon>Micrococcales</taxon>
        <taxon>Intrasporangiaceae</taxon>
        <taxon>Pedococcus</taxon>
    </lineage>
</organism>
<evidence type="ECO:0000313" key="2">
    <source>
        <dbReference type="Proteomes" id="UP000573599"/>
    </source>
</evidence>
<keyword evidence="2" id="KW-1185">Reference proteome</keyword>
<dbReference type="AlphaFoldDB" id="A0A852WHB1"/>
<proteinExistence type="predicted"/>
<sequence length="89" mass="9446">MDPLDNLGKTAEDVTEFLVALTISEADLPHIVICRSADTDVLTFSGPYSNGLLAVLAADREQRLEGAPAGDPSMTFTVAPLYPALDIRA</sequence>
<dbReference type="Proteomes" id="UP000573599">
    <property type="component" value="Unassembled WGS sequence"/>
</dbReference>
<dbReference type="EMBL" id="JACCAB010000001">
    <property type="protein sequence ID" value="NYG08633.1"/>
    <property type="molecule type" value="Genomic_DNA"/>
</dbReference>
<evidence type="ECO:0000313" key="1">
    <source>
        <dbReference type="EMBL" id="NYG08633.1"/>
    </source>
</evidence>
<protein>
    <submittedName>
        <fullName evidence="1">Uncharacterized protein</fullName>
    </submittedName>
</protein>
<reference evidence="1 2" key="1">
    <citation type="submission" date="2020-07" db="EMBL/GenBank/DDBJ databases">
        <title>Sequencing the genomes of 1000 actinobacteria strains.</title>
        <authorList>
            <person name="Klenk H.-P."/>
        </authorList>
    </citation>
    <scope>NUCLEOTIDE SEQUENCE [LARGE SCALE GENOMIC DNA]</scope>
    <source>
        <strain evidence="1 2">DSM 23987</strain>
    </source>
</reference>
<comment type="caution">
    <text evidence="1">The sequence shown here is derived from an EMBL/GenBank/DDBJ whole genome shotgun (WGS) entry which is preliminary data.</text>
</comment>